<name>A0A0F9UM34_9ZZZZ</name>
<gene>
    <name evidence="1" type="ORF">LCGC14_0513930</name>
</gene>
<comment type="caution">
    <text evidence="1">The sequence shown here is derived from an EMBL/GenBank/DDBJ whole genome shotgun (WGS) entry which is preliminary data.</text>
</comment>
<sequence>MFQGTTDELVRVAGEDTLRDLAAIRDGAEWNLAAHLIDLELSGWVPPVVTGGLRLPERDHPVRDIVWGKDTAHLPAFGDKPVYLMSVAEMEEVADRE</sequence>
<organism evidence="1">
    <name type="scientific">marine sediment metagenome</name>
    <dbReference type="NCBI Taxonomy" id="412755"/>
    <lineage>
        <taxon>unclassified sequences</taxon>
        <taxon>metagenomes</taxon>
        <taxon>ecological metagenomes</taxon>
    </lineage>
</organism>
<proteinExistence type="predicted"/>
<evidence type="ECO:0000313" key="1">
    <source>
        <dbReference type="EMBL" id="KKN62256.1"/>
    </source>
</evidence>
<dbReference type="EMBL" id="LAZR01000631">
    <property type="protein sequence ID" value="KKN62256.1"/>
    <property type="molecule type" value="Genomic_DNA"/>
</dbReference>
<protein>
    <submittedName>
        <fullName evidence="1">Uncharacterized protein</fullName>
    </submittedName>
</protein>
<accession>A0A0F9UM34</accession>
<dbReference type="AlphaFoldDB" id="A0A0F9UM34"/>
<reference evidence="1" key="1">
    <citation type="journal article" date="2015" name="Nature">
        <title>Complex archaea that bridge the gap between prokaryotes and eukaryotes.</title>
        <authorList>
            <person name="Spang A."/>
            <person name="Saw J.H."/>
            <person name="Jorgensen S.L."/>
            <person name="Zaremba-Niedzwiedzka K."/>
            <person name="Martijn J."/>
            <person name="Lind A.E."/>
            <person name="van Eijk R."/>
            <person name="Schleper C."/>
            <person name="Guy L."/>
            <person name="Ettema T.J."/>
        </authorList>
    </citation>
    <scope>NUCLEOTIDE SEQUENCE</scope>
</reference>